<feature type="transmembrane region" description="Helical" evidence="6">
    <location>
        <begin position="430"/>
        <end position="449"/>
    </location>
</feature>
<dbReference type="Pfam" id="PF03553">
    <property type="entry name" value="Na_H_antiporter"/>
    <property type="match status" value="1"/>
</dbReference>
<feature type="transmembrane region" description="Helical" evidence="6">
    <location>
        <begin position="238"/>
        <end position="256"/>
    </location>
</feature>
<feature type="transmembrane region" description="Helical" evidence="6">
    <location>
        <begin position="379"/>
        <end position="400"/>
    </location>
</feature>
<feature type="transmembrane region" description="Helical" evidence="6">
    <location>
        <begin position="182"/>
        <end position="207"/>
    </location>
</feature>
<dbReference type="GO" id="GO:0005886">
    <property type="term" value="C:plasma membrane"/>
    <property type="evidence" value="ECO:0007669"/>
    <property type="project" value="UniProtKB-SubCell"/>
</dbReference>
<reference evidence="8 9" key="1">
    <citation type="submission" date="2017-05" db="EMBL/GenBank/DDBJ databases">
        <authorList>
            <person name="Varghese N."/>
            <person name="Submissions S."/>
        </authorList>
    </citation>
    <scope>NUCLEOTIDE SEQUENCE [LARGE SCALE GENOMIC DNA]</scope>
    <source>
        <strain evidence="8 9">DSM 21194</strain>
    </source>
</reference>
<feature type="domain" description="Na+/H+ antiporter NhaC-like C-terminal" evidence="7">
    <location>
        <begin position="164"/>
        <end position="448"/>
    </location>
</feature>
<feature type="transmembrane region" description="Helical" evidence="6">
    <location>
        <begin position="268"/>
        <end position="286"/>
    </location>
</feature>
<feature type="transmembrane region" description="Helical" evidence="6">
    <location>
        <begin position="307"/>
        <end position="325"/>
    </location>
</feature>
<dbReference type="AlphaFoldDB" id="A0A521CMD6"/>
<comment type="subcellular location">
    <subcellularLocation>
        <location evidence="1">Cell membrane</location>
        <topology evidence="1">Multi-pass membrane protein</topology>
    </subcellularLocation>
</comment>
<dbReference type="PANTHER" id="PTHR43478:SF1">
    <property type="entry name" value="NA+_H+ ANTIPORTER NHAC-LIKE C-TERMINAL DOMAIN-CONTAINING PROTEIN"/>
    <property type="match status" value="1"/>
</dbReference>
<dbReference type="Proteomes" id="UP000317593">
    <property type="component" value="Unassembled WGS sequence"/>
</dbReference>
<dbReference type="PANTHER" id="PTHR43478">
    <property type="entry name" value="NA+/H+ ANTIPORTER-RELATED"/>
    <property type="match status" value="1"/>
</dbReference>
<proteinExistence type="predicted"/>
<keyword evidence="3 6" id="KW-0812">Transmembrane</keyword>
<dbReference type="RefSeq" id="WP_142714197.1">
    <property type="nucleotide sequence ID" value="NZ_FXTH01000006.1"/>
</dbReference>
<feature type="transmembrane region" description="Helical" evidence="6">
    <location>
        <begin position="110"/>
        <end position="135"/>
    </location>
</feature>
<sequence>MNDWIVILPPIVAIGIALWRREVILSLLAALFLSEWMVASYHPGSAFTGLLERLVTVFENPSNTSVLLFSLMVGALIEFIKTSGGVSALVQRLSAIGLTKTPRQVGMLTTITGIFIFIETNLSILTAGILSRGLFDKFDMSRERLAYVVDSTCAPVAVLILLNGWGAYLLGLIGNYEIENPVSVLAATIPLNFYALLTLGLVFYTVLTGRVYGPMKKLETHDGETDMDDTEPPTNARYMLVPLAVMTGGILFFLWLTGDGNIMEGEGATSVLWATALAIAVGYLLLRFEGVYTHRELVDLSFEGMSNLLPLVTIVLLSIALGMSLQDLGTGSYISSLIGVFLPRYLIIPLIFLASGAIAFTTGTSWGTFALMIPIGIPLALDLGLAVPLLLSAVIGGGVFGDHCSPISDTTLMSSLAAGCDHLDHVKTQLPYALVTGGITFILYLVIGLI</sequence>
<name>A0A521CMD6_9BACT</name>
<protein>
    <submittedName>
        <fullName evidence="8">Transporter, NhaC family</fullName>
    </submittedName>
</protein>
<feature type="transmembrane region" description="Helical" evidence="6">
    <location>
        <begin position="345"/>
        <end position="367"/>
    </location>
</feature>
<organism evidence="8 9">
    <name type="scientific">Fodinibius sediminis</name>
    <dbReference type="NCBI Taxonomy" id="1214077"/>
    <lineage>
        <taxon>Bacteria</taxon>
        <taxon>Pseudomonadati</taxon>
        <taxon>Balneolota</taxon>
        <taxon>Balneolia</taxon>
        <taxon>Balneolales</taxon>
        <taxon>Balneolaceae</taxon>
        <taxon>Fodinibius</taxon>
    </lineage>
</organism>
<gene>
    <name evidence="8" type="ORF">SAMN06265218_106215</name>
</gene>
<evidence type="ECO:0000256" key="3">
    <source>
        <dbReference type="ARBA" id="ARBA00022692"/>
    </source>
</evidence>
<evidence type="ECO:0000313" key="9">
    <source>
        <dbReference type="Proteomes" id="UP000317593"/>
    </source>
</evidence>
<keyword evidence="5 6" id="KW-0472">Membrane</keyword>
<evidence type="ECO:0000313" key="8">
    <source>
        <dbReference type="EMBL" id="SMO60603.1"/>
    </source>
</evidence>
<evidence type="ECO:0000256" key="2">
    <source>
        <dbReference type="ARBA" id="ARBA00022475"/>
    </source>
</evidence>
<dbReference type="InterPro" id="IPR018461">
    <property type="entry name" value="Na/H_Antiport_NhaC-like_C"/>
</dbReference>
<accession>A0A521CMD6</accession>
<dbReference type="OrthoDB" id="9762978at2"/>
<evidence type="ECO:0000256" key="6">
    <source>
        <dbReference type="SAM" id="Phobius"/>
    </source>
</evidence>
<feature type="transmembrane region" description="Helical" evidence="6">
    <location>
        <begin position="147"/>
        <end position="170"/>
    </location>
</feature>
<evidence type="ECO:0000256" key="1">
    <source>
        <dbReference type="ARBA" id="ARBA00004651"/>
    </source>
</evidence>
<keyword evidence="9" id="KW-1185">Reference proteome</keyword>
<evidence type="ECO:0000256" key="5">
    <source>
        <dbReference type="ARBA" id="ARBA00023136"/>
    </source>
</evidence>
<dbReference type="EMBL" id="FXTH01000006">
    <property type="protein sequence ID" value="SMO60603.1"/>
    <property type="molecule type" value="Genomic_DNA"/>
</dbReference>
<keyword evidence="2" id="KW-1003">Cell membrane</keyword>
<keyword evidence="4 6" id="KW-1133">Transmembrane helix</keyword>
<evidence type="ECO:0000259" key="7">
    <source>
        <dbReference type="Pfam" id="PF03553"/>
    </source>
</evidence>
<evidence type="ECO:0000256" key="4">
    <source>
        <dbReference type="ARBA" id="ARBA00022989"/>
    </source>
</evidence>